<keyword evidence="3" id="KW-1185">Reference proteome</keyword>
<keyword evidence="1" id="KW-0472">Membrane</keyword>
<dbReference type="EMBL" id="BAVZ01000005">
    <property type="protein sequence ID" value="GAF07985.1"/>
    <property type="molecule type" value="Genomic_DNA"/>
</dbReference>
<proteinExistence type="predicted"/>
<comment type="caution">
    <text evidence="2">The sequence shown here is derived from an EMBL/GenBank/DDBJ whole genome shotgun (WGS) entry which is preliminary data.</text>
</comment>
<feature type="transmembrane region" description="Helical" evidence="1">
    <location>
        <begin position="182"/>
        <end position="200"/>
    </location>
</feature>
<dbReference type="eggNOG" id="ENOG503481K">
    <property type="taxonomic scope" value="Bacteria"/>
</dbReference>
<dbReference type="AlphaFoldDB" id="W7YAB9"/>
<feature type="transmembrane region" description="Helical" evidence="1">
    <location>
        <begin position="83"/>
        <end position="102"/>
    </location>
</feature>
<reference evidence="2 3" key="1">
    <citation type="journal article" date="2014" name="Genome Announc.">
        <title>Draft Genome Sequence of Paenibacillus pini JCM 16418T, Isolated from the Rhizosphere of Pine Tree.</title>
        <authorList>
            <person name="Yuki M."/>
            <person name="Oshima K."/>
            <person name="Suda W."/>
            <person name="Oshida Y."/>
            <person name="Kitamura K."/>
            <person name="Iida Y."/>
            <person name="Hattori M."/>
            <person name="Ohkuma M."/>
        </authorList>
    </citation>
    <scope>NUCLEOTIDE SEQUENCE [LARGE SCALE GENOMIC DNA]</scope>
    <source>
        <strain evidence="2 3">JCM 16418</strain>
    </source>
</reference>
<feature type="transmembrane region" description="Helical" evidence="1">
    <location>
        <begin position="33"/>
        <end position="51"/>
    </location>
</feature>
<dbReference type="Proteomes" id="UP000019364">
    <property type="component" value="Unassembled WGS sequence"/>
</dbReference>
<gene>
    <name evidence="2" type="ORF">JCM16418_2019</name>
</gene>
<evidence type="ECO:0000256" key="1">
    <source>
        <dbReference type="SAM" id="Phobius"/>
    </source>
</evidence>
<dbReference type="STRING" id="1236976.JCM16418_2019"/>
<evidence type="ECO:0000313" key="2">
    <source>
        <dbReference type="EMBL" id="GAF07985.1"/>
    </source>
</evidence>
<sequence length="211" mass="24402">MIESLGFMFFSTLETLAIYSLIMSLFRYKASEYIWQALCVMLLINLQSFVMRNEIDMSYLAPLITVIIFIFFYSAIVKLPLMWSALCTILGYTLYALIQVFYVYTLFGSIESAQSSIADGYILQTITATTGILGSWILYKLGLGFAFDFDKLRFKSEHVLLISLIIIVLFLMAILFYFNQMWLLLIFFGITFVILLYYSIRTEELDINDNG</sequence>
<accession>W7YAB9</accession>
<keyword evidence="1" id="KW-1133">Transmembrane helix</keyword>
<name>W7YAB9_9BACL</name>
<feature type="transmembrane region" description="Helical" evidence="1">
    <location>
        <begin position="159"/>
        <end position="176"/>
    </location>
</feature>
<dbReference type="RefSeq" id="WP_242403765.1">
    <property type="nucleotide sequence ID" value="NZ_BAVZ01000005.1"/>
</dbReference>
<keyword evidence="1" id="KW-0812">Transmembrane</keyword>
<protein>
    <submittedName>
        <fullName evidence="2">Uncharacterized protein</fullName>
    </submittedName>
</protein>
<evidence type="ECO:0000313" key="3">
    <source>
        <dbReference type="Proteomes" id="UP000019364"/>
    </source>
</evidence>
<feature type="transmembrane region" description="Helical" evidence="1">
    <location>
        <begin position="6"/>
        <end position="26"/>
    </location>
</feature>
<feature type="transmembrane region" description="Helical" evidence="1">
    <location>
        <begin position="57"/>
        <end position="76"/>
    </location>
</feature>
<feature type="transmembrane region" description="Helical" evidence="1">
    <location>
        <begin position="122"/>
        <end position="147"/>
    </location>
</feature>
<organism evidence="2 3">
    <name type="scientific">Paenibacillus pini JCM 16418</name>
    <dbReference type="NCBI Taxonomy" id="1236976"/>
    <lineage>
        <taxon>Bacteria</taxon>
        <taxon>Bacillati</taxon>
        <taxon>Bacillota</taxon>
        <taxon>Bacilli</taxon>
        <taxon>Bacillales</taxon>
        <taxon>Paenibacillaceae</taxon>
        <taxon>Paenibacillus</taxon>
    </lineage>
</organism>